<accession>A0A2W2GFH8</accession>
<evidence type="ECO:0000313" key="1">
    <source>
        <dbReference type="EMBL" id="PZG41299.1"/>
    </source>
</evidence>
<evidence type="ECO:0008006" key="3">
    <source>
        <dbReference type="Google" id="ProtNLM"/>
    </source>
</evidence>
<organism evidence="1 2">
    <name type="scientific">Spongiactinospora gelatinilytica</name>
    <dbReference type="NCBI Taxonomy" id="2666298"/>
    <lineage>
        <taxon>Bacteria</taxon>
        <taxon>Bacillati</taxon>
        <taxon>Actinomycetota</taxon>
        <taxon>Actinomycetes</taxon>
        <taxon>Streptosporangiales</taxon>
        <taxon>Streptosporangiaceae</taxon>
        <taxon>Spongiactinospora</taxon>
    </lineage>
</organism>
<evidence type="ECO:0000313" key="2">
    <source>
        <dbReference type="Proteomes" id="UP000248544"/>
    </source>
</evidence>
<dbReference type="Proteomes" id="UP000248544">
    <property type="component" value="Unassembled WGS sequence"/>
</dbReference>
<name>A0A2W2GFH8_9ACTN</name>
<keyword evidence="2" id="KW-1185">Reference proteome</keyword>
<dbReference type="AlphaFoldDB" id="A0A2W2GFH8"/>
<dbReference type="EMBL" id="POUA01000176">
    <property type="protein sequence ID" value="PZG41299.1"/>
    <property type="molecule type" value="Genomic_DNA"/>
</dbReference>
<sequence>MGVPEPIDGKRFAAAPGPVVDAVFGLIDLDGDGRVPRAAYAEYIMALTSFGISAAGRSGRSIASTAATG</sequence>
<reference evidence="1 2" key="1">
    <citation type="submission" date="2018-01" db="EMBL/GenBank/DDBJ databases">
        <title>Draft genome sequence of Sphaerisporangium sp. 7K107.</title>
        <authorList>
            <person name="Sahin N."/>
            <person name="Saygin H."/>
            <person name="Ay H."/>
        </authorList>
    </citation>
    <scope>NUCLEOTIDE SEQUENCE [LARGE SCALE GENOMIC DNA]</scope>
    <source>
        <strain evidence="1 2">7K107</strain>
    </source>
</reference>
<comment type="caution">
    <text evidence="1">The sequence shown here is derived from an EMBL/GenBank/DDBJ whole genome shotgun (WGS) entry which is preliminary data.</text>
</comment>
<gene>
    <name evidence="1" type="ORF">C1I98_21510</name>
</gene>
<protein>
    <recommendedName>
        <fullName evidence="3">EF-hand domain-containing protein</fullName>
    </recommendedName>
</protein>
<proteinExistence type="predicted"/>